<comment type="caution">
    <text evidence="1">The sequence shown here is derived from an EMBL/GenBank/DDBJ whole genome shotgun (WGS) entry which is preliminary data.</text>
</comment>
<evidence type="ECO:0000313" key="1">
    <source>
        <dbReference type="EMBL" id="KAJ1890309.1"/>
    </source>
</evidence>
<accession>A0ACC1IB14</accession>
<keyword evidence="2" id="KW-1185">Reference proteome</keyword>
<reference evidence="1" key="1">
    <citation type="submission" date="2022-07" db="EMBL/GenBank/DDBJ databases">
        <title>Phylogenomic reconstructions and comparative analyses of Kickxellomycotina fungi.</title>
        <authorList>
            <person name="Reynolds N.K."/>
            <person name="Stajich J.E."/>
            <person name="Barry K."/>
            <person name="Grigoriev I.V."/>
            <person name="Crous P."/>
            <person name="Smith M.E."/>
        </authorList>
    </citation>
    <scope>NUCLEOTIDE SEQUENCE</scope>
    <source>
        <strain evidence="1">Benny 63K</strain>
    </source>
</reference>
<sequence>MPQNDDTFRRPWLAEAYYQFSKALPMGLAGTLRSTTGILELQALGHMGSKPLAGRSLSLLIVNLTGYPFMYGLGGALETLCSQGFTATVPGTKKIGVYVQHAIWLFLLANVFLAILWLNPTTFLSMLNADAEVLHYAKVYLAFECLYFPCIIVQTCLKRFLLAQGLMQPTVGFEMAGLVGMWAGLRLFGDSGWNLGFIGVPLASTIAYFAVLLANALYIYMTPCRSEWGAFTISDFRPNARLITALGVPCAISGIASYGFSDLATLAVTSLGAHGLAIQAVLNSIKGAFARTGSYLSMVISSRTGNLLGDRNPQGAKLSANVSVLMTLLSATLIALPMLISPKLIASFITKDPELILSLVPLMPLLALVTVLDVVSNVLTGVLRGQSRQAVAAAVRVVALYVVAVPLAWLLCFAVGWGLAGLWVGMALGFVLIAGTEAWLVFTSDWVAETERCMERIGAAKWPLSPLLAEAAPIDESTPLLQ</sequence>
<dbReference type="Proteomes" id="UP001150581">
    <property type="component" value="Unassembled WGS sequence"/>
</dbReference>
<gene>
    <name evidence="1" type="primary">ERC1_10</name>
    <name evidence="1" type="ORF">LPJ66_007558</name>
</gene>
<name>A0ACC1IB14_9FUNG</name>
<organism evidence="1 2">
    <name type="scientific">Kickxella alabastrina</name>
    <dbReference type="NCBI Taxonomy" id="61397"/>
    <lineage>
        <taxon>Eukaryota</taxon>
        <taxon>Fungi</taxon>
        <taxon>Fungi incertae sedis</taxon>
        <taxon>Zoopagomycota</taxon>
        <taxon>Kickxellomycotina</taxon>
        <taxon>Kickxellomycetes</taxon>
        <taxon>Kickxellales</taxon>
        <taxon>Kickxellaceae</taxon>
        <taxon>Kickxella</taxon>
    </lineage>
</organism>
<protein>
    <submittedName>
        <fullName evidence="1">Ethionine resistance protein</fullName>
    </submittedName>
</protein>
<dbReference type="EMBL" id="JANBPG010001366">
    <property type="protein sequence ID" value="KAJ1890309.1"/>
    <property type="molecule type" value="Genomic_DNA"/>
</dbReference>
<proteinExistence type="predicted"/>
<evidence type="ECO:0000313" key="2">
    <source>
        <dbReference type="Proteomes" id="UP001150581"/>
    </source>
</evidence>